<evidence type="ECO:0000313" key="10">
    <source>
        <dbReference type="Proteomes" id="UP000295632"/>
    </source>
</evidence>
<dbReference type="InterPro" id="IPR011009">
    <property type="entry name" value="Kinase-like_dom_sf"/>
</dbReference>
<dbReference type="GO" id="GO:0005524">
    <property type="term" value="F:ATP binding"/>
    <property type="evidence" value="ECO:0007669"/>
    <property type="project" value="UniProtKB-KW"/>
</dbReference>
<dbReference type="InterPro" id="IPR009212">
    <property type="entry name" value="Methylthioribose_kinase"/>
</dbReference>
<dbReference type="AlphaFoldDB" id="A0A4R6U1D5"/>
<dbReference type="SUPFAM" id="SSF56112">
    <property type="entry name" value="Protein kinase-like (PK-like)"/>
    <property type="match status" value="1"/>
</dbReference>
<name>A0A4R6U1D5_9BACI</name>
<dbReference type="NCBIfam" id="TIGR01767">
    <property type="entry name" value="MTRK"/>
    <property type="match status" value="1"/>
</dbReference>
<protein>
    <recommendedName>
        <fullName evidence="3">S-methyl-5-thioribose kinase</fullName>
        <ecNumber evidence="3">2.7.1.100</ecNumber>
    </recommendedName>
</protein>
<dbReference type="PIRSF" id="PIRSF031134">
    <property type="entry name" value="MTRK"/>
    <property type="match status" value="1"/>
</dbReference>
<evidence type="ECO:0000256" key="7">
    <source>
        <dbReference type="ARBA" id="ARBA00022840"/>
    </source>
</evidence>
<dbReference type="Proteomes" id="UP000295632">
    <property type="component" value="Unassembled WGS sequence"/>
</dbReference>
<keyword evidence="6 9" id="KW-0418">Kinase</keyword>
<dbReference type="OrthoDB" id="9777791at2"/>
<organism evidence="9 10">
    <name type="scientific">Aureibacillus halotolerans</name>
    <dbReference type="NCBI Taxonomy" id="1508390"/>
    <lineage>
        <taxon>Bacteria</taxon>
        <taxon>Bacillati</taxon>
        <taxon>Bacillota</taxon>
        <taxon>Bacilli</taxon>
        <taxon>Bacillales</taxon>
        <taxon>Bacillaceae</taxon>
        <taxon>Aureibacillus</taxon>
    </lineage>
</organism>
<keyword evidence="4" id="KW-0808">Transferase</keyword>
<accession>A0A4R6U1D5</accession>
<evidence type="ECO:0000256" key="5">
    <source>
        <dbReference type="ARBA" id="ARBA00022741"/>
    </source>
</evidence>
<evidence type="ECO:0000256" key="4">
    <source>
        <dbReference type="ARBA" id="ARBA00022679"/>
    </source>
</evidence>
<sequence>MSTATEHGYTPLTIDTAIQYAKGQSYFTQNEEVYGEEIGDGNLNLVFRLTGQDGQRLIIKQALPYAKVIGDSWPLTLDRARIESEVLTIYGTYVPELVPKVLHTDSVQALTVMEDLSHLQIARKALKKGDHFPVLGEAIGRYTAHTLFFTSDFGMNQQDKKQLQKRFCNPDLCKITEELFFTDPFYDVESNSIDEGLQAYVKEHIWNDQTLLFAVAKAKYQFLTKAEALLHGDLHTGSIFADETQTKVIDPEFAFFGPVGFDIGSFLGNLAIAHISQAGYATADDDRQTAKQSLQQQMMSVWKTFEDEYATLWQNHNVEPHASIPGWSEKHIEAIWKDAVRFAGCELIRRTIGLALVEDFESIADKDRKLAAKTAALRVGKHLLLSTNIHTSEAFVKAVVS</sequence>
<proteinExistence type="inferred from homology"/>
<evidence type="ECO:0000256" key="6">
    <source>
        <dbReference type="ARBA" id="ARBA00022777"/>
    </source>
</evidence>
<dbReference type="InterPro" id="IPR002575">
    <property type="entry name" value="Aminoglycoside_PTrfase"/>
</dbReference>
<dbReference type="RefSeq" id="WP_133580464.1">
    <property type="nucleotide sequence ID" value="NZ_SNYJ01000007.1"/>
</dbReference>
<dbReference type="Pfam" id="PF01636">
    <property type="entry name" value="APH"/>
    <property type="match status" value="1"/>
</dbReference>
<evidence type="ECO:0000259" key="8">
    <source>
        <dbReference type="Pfam" id="PF01636"/>
    </source>
</evidence>
<dbReference type="Gene3D" id="3.90.1200.10">
    <property type="match status" value="1"/>
</dbReference>
<comment type="subunit">
    <text evidence="2">Homodimer.</text>
</comment>
<evidence type="ECO:0000313" key="9">
    <source>
        <dbReference type="EMBL" id="TDQ39791.1"/>
    </source>
</evidence>
<keyword evidence="7" id="KW-0067">ATP-binding</keyword>
<dbReference type="PANTHER" id="PTHR34273">
    <property type="entry name" value="METHYLTHIORIBOSE KINASE"/>
    <property type="match status" value="1"/>
</dbReference>
<evidence type="ECO:0000256" key="1">
    <source>
        <dbReference type="ARBA" id="ARBA00010165"/>
    </source>
</evidence>
<dbReference type="GO" id="GO:0046522">
    <property type="term" value="F:S-methyl-5-thioribose kinase activity"/>
    <property type="evidence" value="ECO:0007669"/>
    <property type="project" value="UniProtKB-EC"/>
</dbReference>
<gene>
    <name evidence="9" type="ORF">EV213_107158</name>
</gene>
<dbReference type="EMBL" id="SNYJ01000007">
    <property type="protein sequence ID" value="TDQ39791.1"/>
    <property type="molecule type" value="Genomic_DNA"/>
</dbReference>
<keyword evidence="5" id="KW-0547">Nucleotide-binding</keyword>
<dbReference type="EC" id="2.7.1.100" evidence="3"/>
<dbReference type="GO" id="GO:0009086">
    <property type="term" value="P:methionine biosynthetic process"/>
    <property type="evidence" value="ECO:0007669"/>
    <property type="project" value="InterPro"/>
</dbReference>
<keyword evidence="10" id="KW-1185">Reference proteome</keyword>
<feature type="domain" description="Aminoglycoside phosphotransferase" evidence="8">
    <location>
        <begin position="36"/>
        <end position="278"/>
    </location>
</feature>
<dbReference type="PANTHER" id="PTHR34273:SF2">
    <property type="entry name" value="METHYLTHIORIBOSE KINASE"/>
    <property type="match status" value="1"/>
</dbReference>
<evidence type="ECO:0000256" key="3">
    <source>
        <dbReference type="ARBA" id="ARBA00012128"/>
    </source>
</evidence>
<evidence type="ECO:0000256" key="2">
    <source>
        <dbReference type="ARBA" id="ARBA00011738"/>
    </source>
</evidence>
<dbReference type="Gene3D" id="3.30.200.20">
    <property type="entry name" value="Phosphorylase Kinase, domain 1"/>
    <property type="match status" value="1"/>
</dbReference>
<comment type="caution">
    <text evidence="9">The sequence shown here is derived from an EMBL/GenBank/DDBJ whole genome shotgun (WGS) entry which is preliminary data.</text>
</comment>
<reference evidence="9 10" key="1">
    <citation type="submission" date="2019-03" db="EMBL/GenBank/DDBJ databases">
        <title>Genomic Encyclopedia of Type Strains, Phase IV (KMG-IV): sequencing the most valuable type-strain genomes for metagenomic binning, comparative biology and taxonomic classification.</title>
        <authorList>
            <person name="Goeker M."/>
        </authorList>
    </citation>
    <scope>NUCLEOTIDE SEQUENCE [LARGE SCALE GENOMIC DNA]</scope>
    <source>
        <strain evidence="9 10">DSM 28697</strain>
    </source>
</reference>
<comment type="similarity">
    <text evidence="1">Belongs to the methylthioribose kinase family.</text>
</comment>